<comment type="similarity">
    <text evidence="1">Belongs to the GST superfamily. Zeta family.</text>
</comment>
<dbReference type="CDD" id="cd03191">
    <property type="entry name" value="GST_C_Zeta"/>
    <property type="match status" value="1"/>
</dbReference>
<keyword evidence="5" id="KW-1185">Reference proteome</keyword>
<dbReference type="SFLD" id="SFLDG00358">
    <property type="entry name" value="Main_(cytGST)"/>
    <property type="match status" value="1"/>
</dbReference>
<keyword evidence="4" id="KW-0413">Isomerase</keyword>
<evidence type="ECO:0000313" key="5">
    <source>
        <dbReference type="Proteomes" id="UP001161405"/>
    </source>
</evidence>
<evidence type="ECO:0000256" key="1">
    <source>
        <dbReference type="ARBA" id="ARBA00010007"/>
    </source>
</evidence>
<dbReference type="InterPro" id="IPR034333">
    <property type="entry name" value="GST_Zeta_N"/>
</dbReference>
<dbReference type="GO" id="GO:0016853">
    <property type="term" value="F:isomerase activity"/>
    <property type="evidence" value="ECO:0007669"/>
    <property type="project" value="UniProtKB-KW"/>
</dbReference>
<evidence type="ECO:0000259" key="2">
    <source>
        <dbReference type="PROSITE" id="PS50404"/>
    </source>
</evidence>
<dbReference type="InterPro" id="IPR005955">
    <property type="entry name" value="GST_Zeta"/>
</dbReference>
<name>A0ABQ5UML6_9HYPH</name>
<dbReference type="Pfam" id="PF02798">
    <property type="entry name" value="GST_N"/>
    <property type="match status" value="1"/>
</dbReference>
<dbReference type="CDD" id="cd03042">
    <property type="entry name" value="GST_N_Zeta"/>
    <property type="match status" value="1"/>
</dbReference>
<reference evidence="4" key="1">
    <citation type="journal article" date="2014" name="Int. J. Syst. Evol. Microbiol.">
        <title>Complete genome of a new Firmicutes species belonging to the dominant human colonic microbiota ('Ruminococcus bicirculans') reveals two chromosomes and a selective capacity to utilize plant glucans.</title>
        <authorList>
            <consortium name="NISC Comparative Sequencing Program"/>
            <person name="Wegmann U."/>
            <person name="Louis P."/>
            <person name="Goesmann A."/>
            <person name="Henrissat B."/>
            <person name="Duncan S.H."/>
            <person name="Flint H.J."/>
        </authorList>
    </citation>
    <scope>NUCLEOTIDE SEQUENCE</scope>
    <source>
        <strain evidence="4">NBRC 107169</strain>
    </source>
</reference>
<dbReference type="PROSITE" id="PS50404">
    <property type="entry name" value="GST_NTER"/>
    <property type="match status" value="1"/>
</dbReference>
<dbReference type="InterPro" id="IPR040079">
    <property type="entry name" value="Glutathione_S-Trfase"/>
</dbReference>
<feature type="domain" description="GST N-terminal" evidence="2">
    <location>
        <begin position="7"/>
        <end position="88"/>
    </location>
</feature>
<dbReference type="InterPro" id="IPR004045">
    <property type="entry name" value="Glutathione_S-Trfase_N"/>
</dbReference>
<gene>
    <name evidence="4" type="primary">maiA</name>
    <name evidence="4" type="ORF">GCM10007879_06410</name>
</gene>
<dbReference type="PANTHER" id="PTHR42673">
    <property type="entry name" value="MALEYLACETOACETATE ISOMERASE"/>
    <property type="match status" value="1"/>
</dbReference>
<dbReference type="InterPro" id="IPR010987">
    <property type="entry name" value="Glutathione-S-Trfase_C-like"/>
</dbReference>
<dbReference type="SUPFAM" id="SSF47616">
    <property type="entry name" value="GST C-terminal domain-like"/>
    <property type="match status" value="1"/>
</dbReference>
<dbReference type="InterPro" id="IPR036249">
    <property type="entry name" value="Thioredoxin-like_sf"/>
</dbReference>
<dbReference type="NCBIfam" id="TIGR01262">
    <property type="entry name" value="maiA"/>
    <property type="match status" value="1"/>
</dbReference>
<dbReference type="SFLD" id="SFLDS00019">
    <property type="entry name" value="Glutathione_Transferase_(cytos"/>
    <property type="match status" value="1"/>
</dbReference>
<dbReference type="EMBL" id="BSNI01000001">
    <property type="protein sequence ID" value="GLQ16392.1"/>
    <property type="molecule type" value="Genomic_DNA"/>
</dbReference>
<accession>A0ABQ5UML6</accession>
<organism evidence="4 5">
    <name type="scientific">Maritalea porphyrae</name>
    <dbReference type="NCBI Taxonomy" id="880732"/>
    <lineage>
        <taxon>Bacteria</taxon>
        <taxon>Pseudomonadati</taxon>
        <taxon>Pseudomonadota</taxon>
        <taxon>Alphaproteobacteria</taxon>
        <taxon>Hyphomicrobiales</taxon>
        <taxon>Devosiaceae</taxon>
        <taxon>Maritalea</taxon>
    </lineage>
</organism>
<proteinExistence type="inferred from homology"/>
<dbReference type="SUPFAM" id="SSF52833">
    <property type="entry name" value="Thioredoxin-like"/>
    <property type="match status" value="1"/>
</dbReference>
<protein>
    <submittedName>
        <fullName evidence="4">Maleylacetoacetate isomerase</fullName>
    </submittedName>
</protein>
<dbReference type="InterPro" id="IPR034330">
    <property type="entry name" value="GST_Zeta_C"/>
</dbReference>
<feature type="domain" description="GST C-terminal" evidence="3">
    <location>
        <begin position="93"/>
        <end position="219"/>
    </location>
</feature>
<dbReference type="PANTHER" id="PTHR42673:SF4">
    <property type="entry name" value="MALEYLACETOACETATE ISOMERASE"/>
    <property type="match status" value="1"/>
</dbReference>
<sequence>MRSANMSETVLYNYWRSSAAYRVRIALALCGIDYRDVDVNLLEGAHKGESYKMLNPQGLVPTIELDGMLFTQSVAIIEYLAEVHPDKGLMPADALDRQRVRALSHAIAMDIHPVCNLGVTQHITKTFGVDKDVVRDWFHHFIGQGLHAYEGMLQQQSDSKFSFGDTPTMADCCLMPQLYNARRWEVDLSACERILAIEENCNAHPAFQAAHPDKFAPER</sequence>
<evidence type="ECO:0000313" key="4">
    <source>
        <dbReference type="EMBL" id="GLQ16392.1"/>
    </source>
</evidence>
<reference evidence="4" key="2">
    <citation type="submission" date="2023-01" db="EMBL/GenBank/DDBJ databases">
        <title>Draft genome sequence of Maritalea porphyrae strain NBRC 107169.</title>
        <authorList>
            <person name="Sun Q."/>
            <person name="Mori K."/>
        </authorList>
    </citation>
    <scope>NUCLEOTIDE SEQUENCE</scope>
    <source>
        <strain evidence="4">NBRC 107169</strain>
    </source>
</reference>
<dbReference type="Gene3D" id="1.20.1050.10">
    <property type="match status" value="1"/>
</dbReference>
<dbReference type="PROSITE" id="PS50405">
    <property type="entry name" value="GST_CTER"/>
    <property type="match status" value="1"/>
</dbReference>
<dbReference type="Gene3D" id="3.40.30.10">
    <property type="entry name" value="Glutaredoxin"/>
    <property type="match status" value="1"/>
</dbReference>
<comment type="caution">
    <text evidence="4">The sequence shown here is derived from an EMBL/GenBank/DDBJ whole genome shotgun (WGS) entry which is preliminary data.</text>
</comment>
<dbReference type="InterPro" id="IPR036282">
    <property type="entry name" value="Glutathione-S-Trfase_C_sf"/>
</dbReference>
<evidence type="ECO:0000259" key="3">
    <source>
        <dbReference type="PROSITE" id="PS50405"/>
    </source>
</evidence>
<dbReference type="Proteomes" id="UP001161405">
    <property type="component" value="Unassembled WGS sequence"/>
</dbReference>